<protein>
    <submittedName>
        <fullName evidence="1">Uncharacterized protein</fullName>
    </submittedName>
</protein>
<evidence type="ECO:0000313" key="2">
    <source>
        <dbReference type="Proteomes" id="UP001057402"/>
    </source>
</evidence>
<proteinExistence type="predicted"/>
<dbReference type="Proteomes" id="UP001057402">
    <property type="component" value="Chromosome 11"/>
</dbReference>
<dbReference type="EMBL" id="CM042890">
    <property type="protein sequence ID" value="KAI4310848.1"/>
    <property type="molecule type" value="Genomic_DNA"/>
</dbReference>
<gene>
    <name evidence="1" type="ORF">MLD38_035796</name>
</gene>
<accession>A0ACB9LID6</accession>
<sequence length="676" mass="74689">MVVNGRPVKRLKSRVTANLHDFLTFPPPFSPPRAPFRSSVRDFLSTHALSSPPPPSPLMTWLLLFRLGHPSQDSTVSLHVVQEDVPSSSPRRSPYCDHCRVVGWSGHPVCRKRYHFIIKSSSHVDSVGHAQEEEEEGAPQERVYQLLEDTTHLLHGVVHSNGFGHLLRVNGREGGSRILSGGHIMDFWDRLCHMLGVRKVSVMDVSKKFGLEYRLLHAVIKDHPWYGEWGYEFGTGSFGLSPDGYDRAVKCLSGLPLSSLHLGEGEANTHLQSVISFYKSLSKQELVSVRDLFSLLMRLIHESRKSFSKPSNAAIHGRDSCSSGVLHQWADGDIERAEAAMIKVLRAVSGLNWVASRALRGAVCRMASPELLDYCLKDLEGRSTADGMVMRSRCSPNTGSLEYRLEPGNGTPSNLATSCSQSPSASPQSEENLLRHLRYLYQTIFHPQSMSKAGPHDLVLDAAQKILDCKQFVKDYKPEKSIQSVRSPFAMAVSCEVEPADQPSSSSSSTPPEIVILSSTATVSDLKHQASMAFRDVYLMYRRFQAEEVPDLSGVDDSTQVRHMLGTSQSVRLRGRCFQKSGTGKFGTERGMETWTVDCSCGARDDDGERMLACDVCGVWQHTRCLGIPDLESVPARFVCWRRCGVPCPEVLKPGANCKGEVGSCPAKSPPMNGVV</sequence>
<name>A0ACB9LID6_9MYRT</name>
<comment type="caution">
    <text evidence="1">The sequence shown here is derived from an EMBL/GenBank/DDBJ whole genome shotgun (WGS) entry which is preliminary data.</text>
</comment>
<evidence type="ECO:0000313" key="1">
    <source>
        <dbReference type="EMBL" id="KAI4310848.1"/>
    </source>
</evidence>
<organism evidence="1 2">
    <name type="scientific">Melastoma candidum</name>
    <dbReference type="NCBI Taxonomy" id="119954"/>
    <lineage>
        <taxon>Eukaryota</taxon>
        <taxon>Viridiplantae</taxon>
        <taxon>Streptophyta</taxon>
        <taxon>Embryophyta</taxon>
        <taxon>Tracheophyta</taxon>
        <taxon>Spermatophyta</taxon>
        <taxon>Magnoliopsida</taxon>
        <taxon>eudicotyledons</taxon>
        <taxon>Gunneridae</taxon>
        <taxon>Pentapetalae</taxon>
        <taxon>rosids</taxon>
        <taxon>malvids</taxon>
        <taxon>Myrtales</taxon>
        <taxon>Melastomataceae</taxon>
        <taxon>Melastomatoideae</taxon>
        <taxon>Melastomateae</taxon>
        <taxon>Melastoma</taxon>
    </lineage>
</organism>
<reference evidence="2" key="1">
    <citation type="journal article" date="2023" name="Front. Plant Sci.">
        <title>Chromosomal-level genome assembly of Melastoma candidum provides insights into trichome evolution.</title>
        <authorList>
            <person name="Zhong Y."/>
            <person name="Wu W."/>
            <person name="Sun C."/>
            <person name="Zou P."/>
            <person name="Liu Y."/>
            <person name="Dai S."/>
            <person name="Zhou R."/>
        </authorList>
    </citation>
    <scope>NUCLEOTIDE SEQUENCE [LARGE SCALE GENOMIC DNA]</scope>
</reference>
<keyword evidence="2" id="KW-1185">Reference proteome</keyword>